<organism evidence="1 2">
    <name type="scientific">Streptacidiphilus jiangxiensis</name>
    <dbReference type="NCBI Taxonomy" id="235985"/>
    <lineage>
        <taxon>Bacteria</taxon>
        <taxon>Bacillati</taxon>
        <taxon>Actinomycetota</taxon>
        <taxon>Actinomycetes</taxon>
        <taxon>Kitasatosporales</taxon>
        <taxon>Streptomycetaceae</taxon>
        <taxon>Streptacidiphilus</taxon>
    </lineage>
</organism>
<dbReference type="Proteomes" id="UP000183015">
    <property type="component" value="Unassembled WGS sequence"/>
</dbReference>
<evidence type="ECO:0000313" key="1">
    <source>
        <dbReference type="EMBL" id="SEL25147.1"/>
    </source>
</evidence>
<keyword evidence="2" id="KW-1185">Reference proteome</keyword>
<reference evidence="2" key="1">
    <citation type="submission" date="2016-10" db="EMBL/GenBank/DDBJ databases">
        <authorList>
            <person name="Varghese N."/>
        </authorList>
    </citation>
    <scope>NUCLEOTIDE SEQUENCE [LARGE SCALE GENOMIC DNA]</scope>
    <source>
        <strain evidence="2">DSM 45096 / BCRC 16803 / CGMCC 4.1857 / CIP 109030 / JCM 12277 / KCTC 19219 / NBRC 100920 / 33214</strain>
    </source>
</reference>
<sequence>MKGQDEVRLEDFVVDKTQLFDNDESFKREQIRFGVT</sequence>
<name>A0A1H7NQ87_STRJI</name>
<dbReference type="EMBL" id="FOAZ01000007">
    <property type="protein sequence ID" value="SEL25147.1"/>
    <property type="molecule type" value="Genomic_DNA"/>
</dbReference>
<gene>
    <name evidence="1" type="ORF">SAMN05414137_1076</name>
</gene>
<dbReference type="AlphaFoldDB" id="A0A1H7NQ87"/>
<accession>A0A1H7NQ87</accession>
<protein>
    <submittedName>
        <fullName evidence="1">Uncharacterized protein</fullName>
    </submittedName>
</protein>
<proteinExistence type="predicted"/>
<evidence type="ECO:0000313" key="2">
    <source>
        <dbReference type="Proteomes" id="UP000183015"/>
    </source>
</evidence>